<organism evidence="11 12">
    <name type="scientific">Almyronema epifaneia S1</name>
    <dbReference type="NCBI Taxonomy" id="2991925"/>
    <lineage>
        <taxon>Bacteria</taxon>
        <taxon>Bacillati</taxon>
        <taxon>Cyanobacteriota</taxon>
        <taxon>Cyanophyceae</taxon>
        <taxon>Nodosilineales</taxon>
        <taxon>Nodosilineaceae</taxon>
        <taxon>Almyronema</taxon>
        <taxon>Almyronema epifaneia</taxon>
    </lineage>
</organism>
<dbReference type="PANTHER" id="PTHR34058">
    <property type="entry name" value="OXYGEN-EVOLVING ENHANCER PROTEIN 1-2, CHLOROPLASTIC"/>
    <property type="match status" value="1"/>
</dbReference>
<dbReference type="SUPFAM" id="SSF56925">
    <property type="entry name" value="OMPA-like"/>
    <property type="match status" value="1"/>
</dbReference>
<dbReference type="Proteomes" id="UP001600165">
    <property type="component" value="Unassembled WGS sequence"/>
</dbReference>
<evidence type="ECO:0000256" key="6">
    <source>
        <dbReference type="ARBA" id="ARBA00023276"/>
    </source>
</evidence>
<keyword evidence="10" id="KW-0732">Signal</keyword>
<dbReference type="EMBL" id="JBHZOL010000021">
    <property type="protein sequence ID" value="MFE4105196.1"/>
    <property type="molecule type" value="Genomic_DNA"/>
</dbReference>
<name>A0ABW6IAL1_9CYAN</name>
<evidence type="ECO:0000256" key="2">
    <source>
        <dbReference type="ARBA" id="ARBA00009838"/>
    </source>
</evidence>
<dbReference type="RefSeq" id="WP_377961342.1">
    <property type="nucleotide sequence ID" value="NZ_JBHZOL010000021.1"/>
</dbReference>
<evidence type="ECO:0000256" key="3">
    <source>
        <dbReference type="ARBA" id="ARBA00022531"/>
    </source>
</evidence>
<evidence type="ECO:0000256" key="4">
    <source>
        <dbReference type="ARBA" id="ARBA00023078"/>
    </source>
</evidence>
<protein>
    <recommendedName>
        <fullName evidence="7">Photosystem II extrinsic protein O</fullName>
    </recommendedName>
    <alternativeName>
        <fullName evidence="8">Photosystem II manganese-stabilizing polypeptide</fullName>
    </alternativeName>
</protein>
<evidence type="ECO:0000256" key="7">
    <source>
        <dbReference type="ARBA" id="ARBA00039796"/>
    </source>
</evidence>
<comment type="subcellular location">
    <subcellularLocation>
        <location evidence="1">Cellular thylakoid membrane</location>
        <topology evidence="1">Peripheral membrane protein</topology>
        <orientation evidence="1">Lumenal side</orientation>
    </subcellularLocation>
</comment>
<evidence type="ECO:0000256" key="9">
    <source>
        <dbReference type="ARBA" id="ARBA00046136"/>
    </source>
</evidence>
<reference evidence="11 12" key="1">
    <citation type="submission" date="2024-10" db="EMBL/GenBank/DDBJ databases">
        <authorList>
            <person name="Ratan Roy A."/>
            <person name="Morales Sandoval P.H."/>
            <person name="De Los Santos Villalobos S."/>
            <person name="Chakraborty S."/>
            <person name="Mukherjee J."/>
        </authorList>
    </citation>
    <scope>NUCLEOTIDE SEQUENCE [LARGE SCALE GENOMIC DNA]</scope>
    <source>
        <strain evidence="11 12">S1</strain>
    </source>
</reference>
<feature type="chain" id="PRO_5045380339" description="Photosystem II extrinsic protein O" evidence="10">
    <location>
        <begin position="27"/>
        <end position="277"/>
    </location>
</feature>
<dbReference type="InterPro" id="IPR011250">
    <property type="entry name" value="OMP/PagP_B-barrel"/>
</dbReference>
<feature type="signal peptide" evidence="10">
    <location>
        <begin position="1"/>
        <end position="26"/>
    </location>
</feature>
<evidence type="ECO:0000256" key="5">
    <source>
        <dbReference type="ARBA" id="ARBA00023136"/>
    </source>
</evidence>
<proteinExistence type="inferred from homology"/>
<gene>
    <name evidence="11" type="ORF">ACFVKH_02835</name>
</gene>
<keyword evidence="12" id="KW-1185">Reference proteome</keyword>
<evidence type="ECO:0000313" key="12">
    <source>
        <dbReference type="Proteomes" id="UP001600165"/>
    </source>
</evidence>
<dbReference type="Pfam" id="PF01716">
    <property type="entry name" value="MSP"/>
    <property type="match status" value="1"/>
</dbReference>
<evidence type="ECO:0000256" key="10">
    <source>
        <dbReference type="SAM" id="SignalP"/>
    </source>
</evidence>
<dbReference type="Gene3D" id="3.30.2050.10">
    <property type="entry name" value="photosynthetic oxygen evolving center domain"/>
    <property type="match status" value="1"/>
</dbReference>
<evidence type="ECO:0000256" key="8">
    <source>
        <dbReference type="ARBA" id="ARBA00043037"/>
    </source>
</evidence>
<dbReference type="PROSITE" id="PS51257">
    <property type="entry name" value="PROKAR_LIPOPROTEIN"/>
    <property type="match status" value="1"/>
</dbReference>
<keyword evidence="6" id="KW-0604">Photosystem II</keyword>
<evidence type="ECO:0000313" key="11">
    <source>
        <dbReference type="EMBL" id="MFE4105196.1"/>
    </source>
</evidence>
<keyword evidence="3" id="KW-0602">Photosynthesis</keyword>
<sequence length="277" mass="29663">MRYRALIVAFLALCLSVLTACSAAPAATSDVPLTYDQIKDTGLANKCPQLSATTRGAINLDAGTSYRIAGLCLEPTAYFVKEEPISKRQEAEFVPGKPLTRYTSSLDQVNGDLVAETDGSFTFYEKGGIDFQAITVQLPGGEQIPFLFTLKGLVAHSQPGLNTINTSTDFEGSYRVPSYRTSNFLDPKGRGLATGYDTAVALPARGDSEELLRENTKAFDIGEGSISLQIAKVDSYTGEIAGTFESIQPSDTDMGTAAPDEVKVQGVFYGRIEPVEA</sequence>
<dbReference type="InterPro" id="IPR002628">
    <property type="entry name" value="PsbO"/>
</dbReference>
<evidence type="ECO:0000256" key="1">
    <source>
        <dbReference type="ARBA" id="ARBA00004526"/>
    </source>
</evidence>
<keyword evidence="5" id="KW-0472">Membrane</keyword>
<comment type="similarity">
    <text evidence="2">Belongs to the PsbO family.</text>
</comment>
<dbReference type="Gene3D" id="2.40.160.30">
    <property type="entry name" value="Photosystem II, cytochrome c-550 precursor"/>
    <property type="match status" value="1"/>
</dbReference>
<comment type="caution">
    <text evidence="11">The sequence shown here is derived from an EMBL/GenBank/DDBJ whole genome shotgun (WGS) entry which is preliminary data.</text>
</comment>
<keyword evidence="4" id="KW-0793">Thylakoid</keyword>
<accession>A0ABW6IAL1</accession>
<comment type="function">
    <text evidence="9">One of the extrinsic, lumenal subunits of photosystem II (PSII), which stabilize and protect the oxygen-evolving complex. PSII is a light-driven water plastoquinone oxidoreductase, using light energy to abstract electrons from H(2)O, generating a proton gradient subsequently used for ATP formation. Required for dimerization of PSII and for binding of PsbQ to PSII.</text>
</comment>